<accession>X0RYI4</accession>
<name>X0RYI4_9ZZZZ</name>
<dbReference type="AlphaFoldDB" id="X0RYI4"/>
<protein>
    <submittedName>
        <fullName evidence="1">Uncharacterized protein</fullName>
    </submittedName>
</protein>
<feature type="non-terminal residue" evidence="1">
    <location>
        <position position="1"/>
    </location>
</feature>
<comment type="caution">
    <text evidence="1">The sequence shown here is derived from an EMBL/GenBank/DDBJ whole genome shotgun (WGS) entry which is preliminary data.</text>
</comment>
<dbReference type="EMBL" id="BARS01006357">
    <property type="protein sequence ID" value="GAF68031.1"/>
    <property type="molecule type" value="Genomic_DNA"/>
</dbReference>
<gene>
    <name evidence="1" type="ORF">S01H1_12389</name>
</gene>
<organism evidence="1">
    <name type="scientific">marine sediment metagenome</name>
    <dbReference type="NCBI Taxonomy" id="412755"/>
    <lineage>
        <taxon>unclassified sequences</taxon>
        <taxon>metagenomes</taxon>
        <taxon>ecological metagenomes</taxon>
    </lineage>
</organism>
<proteinExistence type="predicted"/>
<reference evidence="1" key="1">
    <citation type="journal article" date="2014" name="Front. Microbiol.">
        <title>High frequency of phylogenetically diverse reductive dehalogenase-homologous genes in deep subseafloor sedimentary metagenomes.</title>
        <authorList>
            <person name="Kawai M."/>
            <person name="Futagami T."/>
            <person name="Toyoda A."/>
            <person name="Takaki Y."/>
            <person name="Nishi S."/>
            <person name="Hori S."/>
            <person name="Arai W."/>
            <person name="Tsubouchi T."/>
            <person name="Morono Y."/>
            <person name="Uchiyama I."/>
            <person name="Ito T."/>
            <person name="Fujiyama A."/>
            <person name="Inagaki F."/>
            <person name="Takami H."/>
        </authorList>
    </citation>
    <scope>NUCLEOTIDE SEQUENCE</scope>
    <source>
        <strain evidence="1">Expedition CK06-06</strain>
    </source>
</reference>
<evidence type="ECO:0000313" key="1">
    <source>
        <dbReference type="EMBL" id="GAF68031.1"/>
    </source>
</evidence>
<sequence>DFDEGEFRAVYDELNQPRYHPFTADNQDYLAYICLMVNGGVYDFTQLLADLEAERLSSFAQFIEACAERSIGDELAPVHQEVYTNFRRGDPTPFKSFRYREYEETVRRMDRLSDDAGEEMILAEEIVITREVADVCRFLRGKGVLLFGLTDKPDESSIPRPELAQKGYLPLHRVTMKVVGNSIYGDLIHLT</sequence>